<evidence type="ECO:0000313" key="1">
    <source>
        <dbReference type="EMBL" id="CAG9707918.1"/>
    </source>
</evidence>
<comment type="caution">
    <text evidence="1">The sequence shown here is derived from an EMBL/GenBank/DDBJ whole genome shotgun (WGS) entry which is preliminary data.</text>
</comment>
<sequence>MCPKQFAPTTSVGQTILEQSLSKNLKAKIFNAILRISRELKSLIWCESLTQRTNNVVNLSNL</sequence>
<accession>A0AA86MPJ4</accession>
<dbReference type="Proteomes" id="UP000789738">
    <property type="component" value="Unassembled WGS sequence"/>
</dbReference>
<protein>
    <submittedName>
        <fullName evidence="1">Uncharacterized protein</fullName>
    </submittedName>
</protein>
<name>A0AA86MPJ4_9CLOT</name>
<proteinExistence type="predicted"/>
<gene>
    <name evidence="1" type="ORF">CNEO_43314</name>
</gene>
<evidence type="ECO:0000313" key="2">
    <source>
        <dbReference type="Proteomes" id="UP000789738"/>
    </source>
</evidence>
<organism evidence="1 2">
    <name type="scientific">Clostridium neonatale</name>
    <dbReference type="NCBI Taxonomy" id="137838"/>
    <lineage>
        <taxon>Bacteria</taxon>
        <taxon>Bacillati</taxon>
        <taxon>Bacillota</taxon>
        <taxon>Clostridia</taxon>
        <taxon>Eubacteriales</taxon>
        <taxon>Clostridiaceae</taxon>
        <taxon>Clostridium</taxon>
    </lineage>
</organism>
<reference evidence="1" key="1">
    <citation type="submission" date="2021-10" db="EMBL/GenBank/DDBJ databases">
        <authorList>
            <person name="Mesa V."/>
        </authorList>
    </citation>
    <scope>NUCLEOTIDE SEQUENCE</scope>
    <source>
        <strain evidence="1">CC3_PB</strain>
    </source>
</reference>
<dbReference type="AlphaFoldDB" id="A0AA86MPJ4"/>
<dbReference type="EMBL" id="CAKJVE010000004">
    <property type="protein sequence ID" value="CAG9707918.1"/>
    <property type="molecule type" value="Genomic_DNA"/>
</dbReference>